<dbReference type="CDD" id="cd06867">
    <property type="entry name" value="PX_SNX41_42"/>
    <property type="match status" value="1"/>
</dbReference>
<evidence type="ECO:0000256" key="7">
    <source>
        <dbReference type="ARBA" id="ARBA00023121"/>
    </source>
</evidence>
<dbReference type="InterPro" id="IPR027267">
    <property type="entry name" value="AH/BAR_dom_sf"/>
</dbReference>
<evidence type="ECO:0000256" key="6">
    <source>
        <dbReference type="ARBA" id="ARBA00023006"/>
    </source>
</evidence>
<feature type="compositionally biased region" description="Polar residues" evidence="9">
    <location>
        <begin position="595"/>
        <end position="604"/>
    </location>
</feature>
<feature type="compositionally biased region" description="Low complexity" evidence="9">
    <location>
        <begin position="40"/>
        <end position="57"/>
    </location>
</feature>
<evidence type="ECO:0000256" key="8">
    <source>
        <dbReference type="ARBA" id="ARBA00023136"/>
    </source>
</evidence>
<dbReference type="Gene3D" id="1.20.1270.60">
    <property type="entry name" value="Arfaptin homology (AH) domain/BAR domain"/>
    <property type="match status" value="2"/>
</dbReference>
<comment type="similarity">
    <text evidence="2">Belongs to the sorting nexin family.</text>
</comment>
<dbReference type="GO" id="GO:0010008">
    <property type="term" value="C:endosome membrane"/>
    <property type="evidence" value="ECO:0007669"/>
    <property type="project" value="UniProtKB-SubCell"/>
</dbReference>
<dbReference type="InterPro" id="IPR044106">
    <property type="entry name" value="PX_Snx41/Atg20"/>
</dbReference>
<dbReference type="GO" id="GO:0006914">
    <property type="term" value="P:autophagy"/>
    <property type="evidence" value="ECO:0007669"/>
    <property type="project" value="UniProtKB-KW"/>
</dbReference>
<evidence type="ECO:0000256" key="4">
    <source>
        <dbReference type="ARBA" id="ARBA00022753"/>
    </source>
</evidence>
<dbReference type="EMBL" id="LN483167">
    <property type="protein sequence ID" value="CDZ97305.1"/>
    <property type="molecule type" value="Genomic_DNA"/>
</dbReference>
<dbReference type="GO" id="GO:0005829">
    <property type="term" value="C:cytosol"/>
    <property type="evidence" value="ECO:0007669"/>
    <property type="project" value="GOC"/>
</dbReference>
<keyword evidence="4" id="KW-0967">Endosome</keyword>
<proteinExistence type="inferred from homology"/>
<keyword evidence="8" id="KW-0472">Membrane</keyword>
<dbReference type="SUPFAM" id="SSF64268">
    <property type="entry name" value="PX domain"/>
    <property type="match status" value="1"/>
</dbReference>
<dbReference type="InterPro" id="IPR036871">
    <property type="entry name" value="PX_dom_sf"/>
</dbReference>
<protein>
    <submittedName>
        <fullName evidence="11">Membrane coat complex Retromer, subunit VPS5/SNX1, Sorting nexins, and related PX domain-containing proteins</fullName>
    </submittedName>
</protein>
<organism evidence="11">
    <name type="scientific">Phaffia rhodozyma</name>
    <name type="common">Yeast</name>
    <name type="synonym">Xanthophyllomyces dendrorhous</name>
    <dbReference type="NCBI Taxonomy" id="264483"/>
    <lineage>
        <taxon>Eukaryota</taxon>
        <taxon>Fungi</taxon>
        <taxon>Dikarya</taxon>
        <taxon>Basidiomycota</taxon>
        <taxon>Agaricomycotina</taxon>
        <taxon>Tremellomycetes</taxon>
        <taxon>Cystofilobasidiales</taxon>
        <taxon>Mrakiaceae</taxon>
        <taxon>Phaffia</taxon>
    </lineage>
</organism>
<evidence type="ECO:0000256" key="3">
    <source>
        <dbReference type="ARBA" id="ARBA00022448"/>
    </source>
</evidence>
<feature type="domain" description="PX" evidence="10">
    <location>
        <begin position="97"/>
        <end position="216"/>
    </location>
</feature>
<evidence type="ECO:0000256" key="1">
    <source>
        <dbReference type="ARBA" id="ARBA00004481"/>
    </source>
</evidence>
<sequence>MTSSHSEDDLDPFSTVSETPSPNPRDVPLPSPSPTDAEASSSSNQPNTSTSSDPSSTVYQQAPPLPSSSLSEEQVMNSRAYHIQRPNQPLSPIGKYLQEDGWVIEIIDAYKTTEAKSTYIVYVIRTDMIEARRRYSEFEALRLSLSKLYPTLIVPPVPSKTTVSEYAVKQSKAKEDAVVIAKRTRMLGTFLNRIGRHPILGNEPVFHRFLDGGVSWTEISHSPPISQLPKNPLKVPVHNPTDWSFTAAYASLPNPPANYSLRNPDQRFLESEKFTNKFEKHLSGNLEKVNRRIMKRWGENSNDYAELGAVLNGFSLTETGSLSAAIERTGQAVDATYLSTTNLLSQWESQYTEPLSEYVHFGSIIKKLLHYRLQKQIQFELTMEQIESRKAYLEGLERAENEARRLEGALAAAGLGGSSSGPDRDRGESGGGLLDGNRDGDGEGERRKVPASSTSMSSLSTTGSSGYGSSFLSALSHSITGMIDVDPEATRRNNISKTKDTISQLEDALHLTAQDLKYASRTIQADLDRFQRQKVADIKGMSISLARAHRDWCKQNLEAWKEAKAAVDAIEPHPARAPPSGSRVNQEASLPSRPNLPQTTSQQPLPRERISPGGGGSGTSGRTASDPLGGGSH</sequence>
<keyword evidence="6" id="KW-0072">Autophagy</keyword>
<dbReference type="GO" id="GO:0035091">
    <property type="term" value="F:phosphatidylinositol binding"/>
    <property type="evidence" value="ECO:0007669"/>
    <property type="project" value="InterPro"/>
</dbReference>
<feature type="compositionally biased region" description="Pro residues" evidence="9">
    <location>
        <begin position="21"/>
        <end position="33"/>
    </location>
</feature>
<accession>A0A0F7SG02</accession>
<feature type="compositionally biased region" description="Low complexity" evidence="9">
    <location>
        <begin position="452"/>
        <end position="465"/>
    </location>
</feature>
<comment type="subcellular location">
    <subcellularLocation>
        <location evidence="1">Endosome membrane</location>
        <topology evidence="1">Peripheral membrane protein</topology>
    </subcellularLocation>
</comment>
<dbReference type="PANTHER" id="PTHR46979">
    <property type="entry name" value="SORTING NEXIN-41"/>
    <property type="match status" value="1"/>
</dbReference>
<feature type="region of interest" description="Disordered" evidence="9">
    <location>
        <begin position="413"/>
        <end position="465"/>
    </location>
</feature>
<reference evidence="11" key="1">
    <citation type="submission" date="2014-08" db="EMBL/GenBank/DDBJ databases">
        <authorList>
            <person name="Sharma Rahul"/>
            <person name="Thines Marco"/>
        </authorList>
    </citation>
    <scope>NUCLEOTIDE SEQUENCE</scope>
</reference>
<dbReference type="Pfam" id="PF00787">
    <property type="entry name" value="PX"/>
    <property type="match status" value="1"/>
</dbReference>
<dbReference type="AlphaFoldDB" id="A0A0F7SG02"/>
<dbReference type="PROSITE" id="PS50195">
    <property type="entry name" value="PX"/>
    <property type="match status" value="1"/>
</dbReference>
<evidence type="ECO:0000256" key="2">
    <source>
        <dbReference type="ARBA" id="ARBA00010883"/>
    </source>
</evidence>
<dbReference type="InterPro" id="IPR051079">
    <property type="entry name" value="Sorting_Nexin_Autophagy"/>
</dbReference>
<dbReference type="InterPro" id="IPR001683">
    <property type="entry name" value="PX_dom"/>
</dbReference>
<keyword evidence="5" id="KW-0653">Protein transport</keyword>
<dbReference type="PANTHER" id="PTHR46979:SF2">
    <property type="entry name" value="SORTING NEXIN-41"/>
    <property type="match status" value="1"/>
</dbReference>
<dbReference type="GO" id="GO:0015031">
    <property type="term" value="P:protein transport"/>
    <property type="evidence" value="ECO:0007669"/>
    <property type="project" value="UniProtKB-KW"/>
</dbReference>
<evidence type="ECO:0000259" key="10">
    <source>
        <dbReference type="PROSITE" id="PS50195"/>
    </source>
</evidence>
<evidence type="ECO:0000313" key="11">
    <source>
        <dbReference type="EMBL" id="CDZ97305.1"/>
    </source>
</evidence>
<evidence type="ECO:0000256" key="5">
    <source>
        <dbReference type="ARBA" id="ARBA00022927"/>
    </source>
</evidence>
<feature type="region of interest" description="Disordered" evidence="9">
    <location>
        <begin position="572"/>
        <end position="633"/>
    </location>
</feature>
<keyword evidence="7" id="KW-0446">Lipid-binding</keyword>
<dbReference type="Gene3D" id="3.30.1520.10">
    <property type="entry name" value="Phox-like domain"/>
    <property type="match status" value="1"/>
</dbReference>
<feature type="region of interest" description="Disordered" evidence="9">
    <location>
        <begin position="1"/>
        <end position="76"/>
    </location>
</feature>
<dbReference type="GO" id="GO:0042147">
    <property type="term" value="P:retrograde transport, endosome to Golgi"/>
    <property type="evidence" value="ECO:0007669"/>
    <property type="project" value="InterPro"/>
</dbReference>
<feature type="compositionally biased region" description="Basic and acidic residues" evidence="9">
    <location>
        <begin position="436"/>
        <end position="448"/>
    </location>
</feature>
<dbReference type="SMART" id="SM00312">
    <property type="entry name" value="PX"/>
    <property type="match status" value="1"/>
</dbReference>
<keyword evidence="3" id="KW-0813">Transport</keyword>
<name>A0A0F7SG02_PHARH</name>
<evidence type="ECO:0000256" key="9">
    <source>
        <dbReference type="SAM" id="MobiDB-lite"/>
    </source>
</evidence>